<gene>
    <name evidence="6" type="ORF">ACFPTR_01005</name>
</gene>
<feature type="domain" description="Aldehyde dehydrogenase" evidence="5">
    <location>
        <begin position="11"/>
        <end position="477"/>
    </location>
</feature>
<dbReference type="Gene3D" id="3.40.309.10">
    <property type="entry name" value="Aldehyde Dehydrogenase, Chain A, domain 2"/>
    <property type="match status" value="1"/>
</dbReference>
<dbReference type="RefSeq" id="WP_270895710.1">
    <property type="nucleotide sequence ID" value="NZ_JBHSPF010000005.1"/>
</dbReference>
<keyword evidence="7" id="KW-1185">Reference proteome</keyword>
<dbReference type="Proteomes" id="UP001596143">
    <property type="component" value="Unassembled WGS sequence"/>
</dbReference>
<dbReference type="InterPro" id="IPR016163">
    <property type="entry name" value="Ald_DH_C"/>
</dbReference>
<evidence type="ECO:0000256" key="2">
    <source>
        <dbReference type="PROSITE-ProRule" id="PRU10007"/>
    </source>
</evidence>
<name>A0ABW0U574_9BACI</name>
<dbReference type="EMBL" id="JBHSPF010000005">
    <property type="protein sequence ID" value="MFC5627475.1"/>
    <property type="molecule type" value="Genomic_DNA"/>
</dbReference>
<dbReference type="PANTHER" id="PTHR11699">
    <property type="entry name" value="ALDEHYDE DEHYDROGENASE-RELATED"/>
    <property type="match status" value="1"/>
</dbReference>
<evidence type="ECO:0000313" key="6">
    <source>
        <dbReference type="EMBL" id="MFC5627475.1"/>
    </source>
</evidence>
<proteinExistence type="inferred from homology"/>
<evidence type="ECO:0000259" key="5">
    <source>
        <dbReference type="Pfam" id="PF00171"/>
    </source>
</evidence>
<dbReference type="InterPro" id="IPR016162">
    <property type="entry name" value="Ald_DH_N"/>
</dbReference>
<dbReference type="Pfam" id="PF00171">
    <property type="entry name" value="Aldedh"/>
    <property type="match status" value="1"/>
</dbReference>
<sequence>MHLKNFINGKWKKARSGEINEVKNPANINECVATTVSSTVDDVDEAVTYAKSASELWKKLSPVERGKYLHEVANQFEEHVDEIAKLATKEMGKRLEETRGEVLRGVAILRYYAQEGMRKIGEMLPSAASNNHLYAIRVPVGVIGVISPWNFPIAIPIWKIAPALIYGNTVVWKPAKHATASAVKIAEMFSKANVPAGVLNLVNGTGSVVGNRIVEHPDVHAITFTGSNQVGQTIATKVVSQNKKYQLELGGKNPAIVLEDADINMAAKLTIEGAMKQTGQRCTATSRVFVEKSIYQPFLEKLLGYVKNIQVGNGMDSDVTMGPVVSKSQYDNILHYIEIGKKEGAEIIYGGNALNGKNYDQGYYIEPTIFTNVTNDMVIAQEEIFGPVLSVIQVENYEEALAQANDTIYGLSASLFTSNLEKTFHFIQNSEAGMVQVNGETGGAEPQAPFGGMKQSSSGSREQGQAAVEFFTEYKTVAITSTFS</sequence>
<dbReference type="SUPFAM" id="SSF53720">
    <property type="entry name" value="ALDH-like"/>
    <property type="match status" value="1"/>
</dbReference>
<dbReference type="InterPro" id="IPR029510">
    <property type="entry name" value="Ald_DH_CS_GLU"/>
</dbReference>
<reference evidence="7" key="1">
    <citation type="journal article" date="2019" name="Int. J. Syst. Evol. Microbiol.">
        <title>The Global Catalogue of Microorganisms (GCM) 10K type strain sequencing project: providing services to taxonomists for standard genome sequencing and annotation.</title>
        <authorList>
            <consortium name="The Broad Institute Genomics Platform"/>
            <consortium name="The Broad Institute Genome Sequencing Center for Infectious Disease"/>
            <person name="Wu L."/>
            <person name="Ma J."/>
        </authorList>
    </citation>
    <scope>NUCLEOTIDE SEQUENCE [LARGE SCALE GENOMIC DNA]</scope>
    <source>
        <strain evidence="7">CGMCC 1.15790</strain>
    </source>
</reference>
<dbReference type="Gene3D" id="3.40.605.10">
    <property type="entry name" value="Aldehyde Dehydrogenase, Chain A, domain 1"/>
    <property type="match status" value="1"/>
</dbReference>
<organism evidence="6 7">
    <name type="scientific">Aliibacillus thermotolerans</name>
    <dbReference type="NCBI Taxonomy" id="1834418"/>
    <lineage>
        <taxon>Bacteria</taxon>
        <taxon>Bacillati</taxon>
        <taxon>Bacillota</taxon>
        <taxon>Bacilli</taxon>
        <taxon>Bacillales</taxon>
        <taxon>Bacillaceae</taxon>
        <taxon>Aliibacillus</taxon>
    </lineage>
</organism>
<keyword evidence="1 3" id="KW-0560">Oxidoreductase</keyword>
<feature type="active site" evidence="2">
    <location>
        <position position="248"/>
    </location>
</feature>
<feature type="region of interest" description="Disordered" evidence="4">
    <location>
        <begin position="440"/>
        <end position="459"/>
    </location>
</feature>
<evidence type="ECO:0000313" key="7">
    <source>
        <dbReference type="Proteomes" id="UP001596143"/>
    </source>
</evidence>
<comment type="similarity">
    <text evidence="3">Belongs to the aldehyde dehydrogenase family.</text>
</comment>
<comment type="caution">
    <text evidence="6">The sequence shown here is derived from an EMBL/GenBank/DDBJ whole genome shotgun (WGS) entry which is preliminary data.</text>
</comment>
<dbReference type="InterPro" id="IPR016161">
    <property type="entry name" value="Ald_DH/histidinol_DH"/>
</dbReference>
<dbReference type="InterPro" id="IPR015590">
    <property type="entry name" value="Aldehyde_DH_dom"/>
</dbReference>
<evidence type="ECO:0000256" key="4">
    <source>
        <dbReference type="SAM" id="MobiDB-lite"/>
    </source>
</evidence>
<dbReference type="PROSITE" id="PS00687">
    <property type="entry name" value="ALDEHYDE_DEHYDR_GLU"/>
    <property type="match status" value="1"/>
</dbReference>
<evidence type="ECO:0000256" key="1">
    <source>
        <dbReference type="ARBA" id="ARBA00023002"/>
    </source>
</evidence>
<accession>A0ABW0U574</accession>
<protein>
    <submittedName>
        <fullName evidence="6">Aldehyde dehydrogenase family protein</fullName>
    </submittedName>
</protein>
<evidence type="ECO:0000256" key="3">
    <source>
        <dbReference type="RuleBase" id="RU003345"/>
    </source>
</evidence>